<dbReference type="HOGENOM" id="CLU_1482994_0_0_1"/>
<protein>
    <recommendedName>
        <fullName evidence="3">AB hydrolase-1 domain-containing protein</fullName>
    </recommendedName>
</protein>
<gene>
    <name evidence="1" type="ORF">K437DRAFT_292224</name>
</gene>
<accession>A0A066WLW1</accession>
<dbReference type="RefSeq" id="XP_013246442.1">
    <property type="nucleotide sequence ID" value="XM_013390988.1"/>
</dbReference>
<dbReference type="EMBL" id="JMSN01000001">
    <property type="protein sequence ID" value="KDN53583.1"/>
    <property type="molecule type" value="Genomic_DNA"/>
</dbReference>
<dbReference type="AlphaFoldDB" id="A0A066WLW1"/>
<organism evidence="1 2">
    <name type="scientific">Tilletiaria anomala (strain ATCC 24038 / CBS 436.72 / UBC 951)</name>
    <dbReference type="NCBI Taxonomy" id="1037660"/>
    <lineage>
        <taxon>Eukaryota</taxon>
        <taxon>Fungi</taxon>
        <taxon>Dikarya</taxon>
        <taxon>Basidiomycota</taxon>
        <taxon>Ustilaginomycotina</taxon>
        <taxon>Exobasidiomycetes</taxon>
        <taxon>Georgefischeriales</taxon>
        <taxon>Tilletiariaceae</taxon>
        <taxon>Tilletiaria</taxon>
    </lineage>
</organism>
<sequence length="182" mass="20276">MIKRAAEPSKDGSRRYGIYPRGKQVDTPLGRINFEVIGAADSKKRLFVHGISILSAACRYDPVHFADCLPLVRAQLARLGQFDLVNMSLGRRTAIMFAYCFPDGIILRLAALIPRKSIEIAKWQVENHPEFLLAFTRSMTQGPTFDMKDTLQATVNVSLPSGDKDSTVPMVTKDFWAASELT</sequence>
<name>A0A066WLW1_TILAU</name>
<comment type="caution">
    <text evidence="1">The sequence shown here is derived from an EMBL/GenBank/DDBJ whole genome shotgun (WGS) entry which is preliminary data.</text>
</comment>
<dbReference type="OrthoDB" id="408373at2759"/>
<evidence type="ECO:0008006" key="3">
    <source>
        <dbReference type="Google" id="ProtNLM"/>
    </source>
</evidence>
<dbReference type="STRING" id="1037660.A0A066WLW1"/>
<dbReference type="InParanoid" id="A0A066WLW1"/>
<dbReference type="GeneID" id="25267079"/>
<evidence type="ECO:0000313" key="2">
    <source>
        <dbReference type="Proteomes" id="UP000027361"/>
    </source>
</evidence>
<evidence type="ECO:0000313" key="1">
    <source>
        <dbReference type="EMBL" id="KDN53583.1"/>
    </source>
</evidence>
<keyword evidence="2" id="KW-1185">Reference proteome</keyword>
<proteinExistence type="predicted"/>
<reference evidence="1 2" key="1">
    <citation type="submission" date="2014-05" db="EMBL/GenBank/DDBJ databases">
        <title>Draft genome sequence of a rare smut relative, Tilletiaria anomala UBC 951.</title>
        <authorList>
            <consortium name="DOE Joint Genome Institute"/>
            <person name="Toome M."/>
            <person name="Kuo A."/>
            <person name="Henrissat B."/>
            <person name="Lipzen A."/>
            <person name="Tritt A."/>
            <person name="Yoshinaga Y."/>
            <person name="Zane M."/>
            <person name="Barry K."/>
            <person name="Grigoriev I.V."/>
            <person name="Spatafora J.W."/>
            <person name="Aimea M.C."/>
        </authorList>
    </citation>
    <scope>NUCLEOTIDE SEQUENCE [LARGE SCALE GENOMIC DNA]</scope>
    <source>
        <strain evidence="1 2">UBC 951</strain>
    </source>
</reference>
<dbReference type="Proteomes" id="UP000027361">
    <property type="component" value="Unassembled WGS sequence"/>
</dbReference>